<dbReference type="EMBL" id="AM920438">
    <property type="protein sequence ID" value="CAP79595.1"/>
    <property type="molecule type" value="Genomic_DNA"/>
</dbReference>
<dbReference type="VEuPathDB" id="FungiDB:PCH_Pc23g01010"/>
<sequence length="226" mass="24664">MHPYYLEQLRLTQQLDNNTATENQNVLSMYGLTSSSPPAGRLCSTPRTPHASEGGFQFPRGWLPPGELATSPALAKGDARQAQSPGASTQQSRGLFDLGKPDTDDEDNHSDATGNTPLPNSSSQRMTGTLALIDPFPLEGDDVSEDNHVRYMFAPVLHNLTDFWHKVTVRNCQNRDDVYSVGRDSQTTANPNGYASYGALMTKKSASVQRPRIGISDAQLRSLAKE</sequence>
<feature type="compositionally biased region" description="Polar residues" evidence="1">
    <location>
        <begin position="81"/>
        <end position="93"/>
    </location>
</feature>
<dbReference type="OMA" id="GALMTKK"/>
<evidence type="ECO:0000256" key="1">
    <source>
        <dbReference type="SAM" id="MobiDB-lite"/>
    </source>
</evidence>
<evidence type="ECO:0000313" key="2">
    <source>
        <dbReference type="EMBL" id="CAP79595.1"/>
    </source>
</evidence>
<dbReference type="OrthoDB" id="2386201at2759"/>
<organism evidence="2 3">
    <name type="scientific">Penicillium rubens (strain ATCC 28089 / DSM 1075 / NRRL 1951 / Wisconsin 54-1255)</name>
    <name type="common">Penicillium chrysogenum</name>
    <dbReference type="NCBI Taxonomy" id="500485"/>
    <lineage>
        <taxon>Eukaryota</taxon>
        <taxon>Fungi</taxon>
        <taxon>Dikarya</taxon>
        <taxon>Ascomycota</taxon>
        <taxon>Pezizomycotina</taxon>
        <taxon>Eurotiomycetes</taxon>
        <taxon>Eurotiomycetidae</taxon>
        <taxon>Eurotiales</taxon>
        <taxon>Aspergillaceae</taxon>
        <taxon>Penicillium</taxon>
        <taxon>Penicillium chrysogenum species complex</taxon>
    </lineage>
</organism>
<feature type="region of interest" description="Disordered" evidence="1">
    <location>
        <begin position="32"/>
        <end position="126"/>
    </location>
</feature>
<gene>
    <name evidence="2" type="ORF">Pc23g01010</name>
    <name evidence="2" type="ORF">PCH_Pc23g01010</name>
</gene>
<reference evidence="2 3" key="1">
    <citation type="journal article" date="2008" name="Nat. Biotechnol.">
        <title>Genome sequencing and analysis of the filamentous fungus Penicillium chrysogenum.</title>
        <authorList>
            <person name="van den Berg M.A."/>
            <person name="Albang R."/>
            <person name="Albermann K."/>
            <person name="Badger J.H."/>
            <person name="Daran J.-M."/>
            <person name="Driessen A.J.M."/>
            <person name="Garcia-Estrada C."/>
            <person name="Fedorova N.D."/>
            <person name="Harris D.M."/>
            <person name="Heijne W.H.M."/>
            <person name="Joardar V.S."/>
            <person name="Kiel J.A.K.W."/>
            <person name="Kovalchuk A."/>
            <person name="Martin J.F."/>
            <person name="Nierman W.C."/>
            <person name="Nijland J.G."/>
            <person name="Pronk J.T."/>
            <person name="Roubos J.A."/>
            <person name="van der Klei I.J."/>
            <person name="van Peij N.N.M.E."/>
            <person name="Veenhuis M."/>
            <person name="von Doehren H."/>
            <person name="Wagner C."/>
            <person name="Wortman J.R."/>
            <person name="Bovenberg R.A.L."/>
        </authorList>
    </citation>
    <scope>NUCLEOTIDE SEQUENCE [LARGE SCALE GENOMIC DNA]</scope>
    <source>
        <strain evidence="3">ATCC 28089 / DSM 1075 / NRRL 1951 / Wisconsin 54-1255</strain>
    </source>
</reference>
<evidence type="ECO:0000313" key="3">
    <source>
        <dbReference type="Proteomes" id="UP000000724"/>
    </source>
</evidence>
<dbReference type="Proteomes" id="UP000000724">
    <property type="component" value="Contig Pc00c23"/>
</dbReference>
<feature type="compositionally biased region" description="Polar residues" evidence="1">
    <location>
        <begin position="111"/>
        <end position="126"/>
    </location>
</feature>
<dbReference type="HOGENOM" id="CLU_1225128_0_0_1"/>
<protein>
    <submittedName>
        <fullName evidence="2">Uncharacterized protein</fullName>
    </submittedName>
</protein>
<accession>B6HWF1</accession>
<name>B6HWF1_PENRW</name>
<dbReference type="AlphaFoldDB" id="B6HWF1"/>
<proteinExistence type="predicted"/>
<keyword evidence="3" id="KW-1185">Reference proteome</keyword>